<dbReference type="Proteomes" id="UP000743370">
    <property type="component" value="Unassembled WGS sequence"/>
</dbReference>
<dbReference type="AlphaFoldDB" id="A0A8T0KKX0"/>
<evidence type="ECO:0000313" key="1">
    <source>
        <dbReference type="EMBL" id="KAG2399033.1"/>
    </source>
</evidence>
<sequence length="85" mass="9512">MKRLLARCMEAHCFCVSGLYNLQVSRLRFLVHIWVGISSLQGFMVVCVDGGNGDMVARGFGGGAFRSTTTSAARVSRWWHKSFWP</sequence>
<comment type="caution">
    <text evidence="1">The sequence shown here is derived from an EMBL/GenBank/DDBJ whole genome shotgun (WGS) entry which is preliminary data.</text>
</comment>
<protein>
    <submittedName>
        <fullName evidence="1">Uncharacterized protein</fullName>
    </submittedName>
</protein>
<proteinExistence type="predicted"/>
<name>A0A8T0KKX0_PHAAN</name>
<accession>A0A8T0KKX0</accession>
<reference evidence="1 2" key="1">
    <citation type="submission" date="2020-05" db="EMBL/GenBank/DDBJ databases">
        <title>Vigna angularis (adzuki bean) Var. LongXiaoDou No. 4 denovo assembly.</title>
        <authorList>
            <person name="Xiang H."/>
        </authorList>
    </citation>
    <scope>NUCLEOTIDE SEQUENCE [LARGE SCALE GENOMIC DNA]</scope>
    <source>
        <tissue evidence="1">Leaf</tissue>
    </source>
</reference>
<gene>
    <name evidence="1" type="ORF">HKW66_Vig0084850</name>
</gene>
<organism evidence="1 2">
    <name type="scientific">Phaseolus angularis</name>
    <name type="common">Azuki bean</name>
    <name type="synonym">Vigna angularis</name>
    <dbReference type="NCBI Taxonomy" id="3914"/>
    <lineage>
        <taxon>Eukaryota</taxon>
        <taxon>Viridiplantae</taxon>
        <taxon>Streptophyta</taxon>
        <taxon>Embryophyta</taxon>
        <taxon>Tracheophyta</taxon>
        <taxon>Spermatophyta</taxon>
        <taxon>Magnoliopsida</taxon>
        <taxon>eudicotyledons</taxon>
        <taxon>Gunneridae</taxon>
        <taxon>Pentapetalae</taxon>
        <taxon>rosids</taxon>
        <taxon>fabids</taxon>
        <taxon>Fabales</taxon>
        <taxon>Fabaceae</taxon>
        <taxon>Papilionoideae</taxon>
        <taxon>50 kb inversion clade</taxon>
        <taxon>NPAAA clade</taxon>
        <taxon>indigoferoid/millettioid clade</taxon>
        <taxon>Phaseoleae</taxon>
        <taxon>Vigna</taxon>
    </lineage>
</organism>
<dbReference type="EMBL" id="JABFOF010000004">
    <property type="protein sequence ID" value="KAG2399033.1"/>
    <property type="molecule type" value="Genomic_DNA"/>
</dbReference>
<evidence type="ECO:0000313" key="2">
    <source>
        <dbReference type="Proteomes" id="UP000743370"/>
    </source>
</evidence>